<evidence type="ECO:0000313" key="3">
    <source>
        <dbReference type="Proteomes" id="UP000077143"/>
    </source>
</evidence>
<evidence type="ECO:0000313" key="2">
    <source>
        <dbReference type="EMBL" id="ANE80029.1"/>
    </source>
</evidence>
<dbReference type="InterPro" id="IPR013766">
    <property type="entry name" value="Thioredoxin_domain"/>
</dbReference>
<dbReference type="AlphaFoldDB" id="A0A172ULD5"/>
<reference evidence="2 3" key="1">
    <citation type="submission" date="2016-05" db="EMBL/GenBank/DDBJ databases">
        <title>Complete genome sequence of a phthalic acid esters degrading Mycobacterium sp. YC-RL4.</title>
        <authorList>
            <person name="Ren L."/>
            <person name="Fan S."/>
            <person name="Ruth N."/>
            <person name="Jia Y."/>
            <person name="Wang J."/>
            <person name="Qiao C."/>
        </authorList>
    </citation>
    <scope>NUCLEOTIDE SEQUENCE [LARGE SCALE GENOMIC DNA]</scope>
    <source>
        <strain evidence="2 3">YC-RL4</strain>
    </source>
</reference>
<dbReference type="Gene3D" id="3.40.30.10">
    <property type="entry name" value="Glutaredoxin"/>
    <property type="match status" value="1"/>
</dbReference>
<name>A0A172ULD5_9MYCO</name>
<gene>
    <name evidence="2" type="ORF">A7U43_12520</name>
</gene>
<dbReference type="STRING" id="1682113.A7U43_12520"/>
<dbReference type="OrthoDB" id="9809746at2"/>
<proteinExistence type="predicted"/>
<evidence type="ECO:0000259" key="1">
    <source>
        <dbReference type="PROSITE" id="PS51352"/>
    </source>
</evidence>
<sequence length="184" mass="19921">MTQYGKGCDVLNVGDAVAARTLTTIDGVDVVVPARDAVVHLQFRRFAGCPICSLHMREMARRRQEIADAGIREVVLFHSDADQLRRYQADLPFAVVADPDRNVYAEFGVGSSLSAVLHPRAFVAAARGIRRTGLKGALSPGEDHTGRPADFLIGTDGVIRACKYGVHADDQWSVDELLAHVTPA</sequence>
<dbReference type="Pfam" id="PF13911">
    <property type="entry name" value="AhpC-TSA_2"/>
    <property type="match status" value="1"/>
</dbReference>
<protein>
    <submittedName>
        <fullName evidence="2">Alkyl hydroperoxide reductase</fullName>
    </submittedName>
</protein>
<accession>A0A172ULD5</accession>
<organism evidence="2 3">
    <name type="scientific">Mycobacterium adipatum</name>
    <dbReference type="NCBI Taxonomy" id="1682113"/>
    <lineage>
        <taxon>Bacteria</taxon>
        <taxon>Bacillati</taxon>
        <taxon>Actinomycetota</taxon>
        <taxon>Actinomycetes</taxon>
        <taxon>Mycobacteriales</taxon>
        <taxon>Mycobacteriaceae</taxon>
        <taxon>Mycobacterium</taxon>
    </lineage>
</organism>
<dbReference type="InterPro" id="IPR036249">
    <property type="entry name" value="Thioredoxin-like_sf"/>
</dbReference>
<dbReference type="KEGG" id="madi:A7U43_12520"/>
<dbReference type="GO" id="GO:0003824">
    <property type="term" value="F:catalytic activity"/>
    <property type="evidence" value="ECO:0007669"/>
    <property type="project" value="UniProtKB-ARBA"/>
</dbReference>
<dbReference type="RefSeq" id="WP_067995446.1">
    <property type="nucleotide sequence ID" value="NZ_CP015596.1"/>
</dbReference>
<dbReference type="SUPFAM" id="SSF52833">
    <property type="entry name" value="Thioredoxin-like"/>
    <property type="match status" value="1"/>
</dbReference>
<feature type="domain" description="Thioredoxin" evidence="1">
    <location>
        <begin position="11"/>
        <end position="184"/>
    </location>
</feature>
<dbReference type="InterPro" id="IPR032801">
    <property type="entry name" value="PXL2A/B/C"/>
</dbReference>
<dbReference type="PROSITE" id="PS51352">
    <property type="entry name" value="THIOREDOXIN_2"/>
    <property type="match status" value="1"/>
</dbReference>
<dbReference type="EMBL" id="CP015596">
    <property type="protein sequence ID" value="ANE80029.1"/>
    <property type="molecule type" value="Genomic_DNA"/>
</dbReference>
<dbReference type="CDD" id="cd02970">
    <property type="entry name" value="PRX_like2"/>
    <property type="match status" value="1"/>
</dbReference>
<keyword evidence="3" id="KW-1185">Reference proteome</keyword>
<dbReference type="Proteomes" id="UP000077143">
    <property type="component" value="Chromosome"/>
</dbReference>